<proteinExistence type="predicted"/>
<dbReference type="STRING" id="880724.Metig_0011"/>
<evidence type="ECO:0000313" key="1">
    <source>
        <dbReference type="EMBL" id="AEF95573.1"/>
    </source>
</evidence>
<dbReference type="RefSeq" id="WP_013798183.1">
    <property type="nucleotide sequence ID" value="NC_015562.1"/>
</dbReference>
<dbReference type="InterPro" id="IPR016155">
    <property type="entry name" value="Mopterin_synth/thiamin_S_b"/>
</dbReference>
<protein>
    <submittedName>
        <fullName evidence="1">ThiamineS protein</fullName>
    </submittedName>
</protein>
<reference evidence="1 2" key="1">
    <citation type="submission" date="2011-05" db="EMBL/GenBank/DDBJ databases">
        <title>Complete sequence of Methanotorris igneus Kol 5.</title>
        <authorList>
            <consortium name="US DOE Joint Genome Institute"/>
            <person name="Lucas S."/>
            <person name="Han J."/>
            <person name="Lapidus A."/>
            <person name="Cheng J.-F."/>
            <person name="Goodwin L."/>
            <person name="Pitluck S."/>
            <person name="Peters L."/>
            <person name="Mikhailova N."/>
            <person name="Chertkov O."/>
            <person name="Han C."/>
            <person name="Tapia R."/>
            <person name="Land M."/>
            <person name="Hauser L."/>
            <person name="Kyrpides N."/>
            <person name="Ivanova N."/>
            <person name="Pagani I."/>
            <person name="Sieprawska-Lupa M."/>
            <person name="Whitman W."/>
            <person name="Woyke T."/>
        </authorList>
    </citation>
    <scope>NUCLEOTIDE SEQUENCE [LARGE SCALE GENOMIC DNA]</scope>
    <source>
        <strain evidence="2">DSM 5666 / JCM 11834 / Kol 5</strain>
    </source>
</reference>
<sequence>MELVIRLFAKYRELYGEKIKITIDKNELTLKELLNILNENSINIKDDFYQGKAIISVNCDVVNSDDVVIKASDEIVIYPPVSGG</sequence>
<dbReference type="SUPFAM" id="SSF54285">
    <property type="entry name" value="MoaD/ThiS"/>
    <property type="match status" value="1"/>
</dbReference>
<dbReference type="KEGG" id="mig:Metig_0011"/>
<dbReference type="HOGENOM" id="CLU_114601_4_0_2"/>
<dbReference type="Proteomes" id="UP000009227">
    <property type="component" value="Chromosome"/>
</dbReference>
<dbReference type="InterPro" id="IPR012675">
    <property type="entry name" value="Beta-grasp_dom_sf"/>
</dbReference>
<keyword evidence="2" id="KW-1185">Reference proteome</keyword>
<accession>F6BE37</accession>
<dbReference type="GeneID" id="10642846"/>
<dbReference type="EMBL" id="CP002737">
    <property type="protein sequence ID" value="AEF95573.1"/>
    <property type="molecule type" value="Genomic_DNA"/>
</dbReference>
<name>F6BE37_METIK</name>
<evidence type="ECO:0000313" key="2">
    <source>
        <dbReference type="Proteomes" id="UP000009227"/>
    </source>
</evidence>
<dbReference type="InterPro" id="IPR003749">
    <property type="entry name" value="ThiS/MoaD-like"/>
</dbReference>
<dbReference type="AlphaFoldDB" id="F6BE37"/>
<dbReference type="Gene3D" id="3.10.20.30">
    <property type="match status" value="1"/>
</dbReference>
<dbReference type="CDD" id="cd00754">
    <property type="entry name" value="Ubl_MoaD"/>
    <property type="match status" value="1"/>
</dbReference>
<dbReference type="Pfam" id="PF02597">
    <property type="entry name" value="ThiS"/>
    <property type="match status" value="1"/>
</dbReference>
<organism evidence="2">
    <name type="scientific">Methanotorris igneus (strain DSM 5666 / JCM 11834 / Kol 5)</name>
    <dbReference type="NCBI Taxonomy" id="880724"/>
    <lineage>
        <taxon>Archaea</taxon>
        <taxon>Methanobacteriati</taxon>
        <taxon>Methanobacteriota</taxon>
        <taxon>Methanomada group</taxon>
        <taxon>Methanococci</taxon>
        <taxon>Methanococcales</taxon>
        <taxon>Methanocaldococcaceae</taxon>
        <taxon>Methanotorris</taxon>
    </lineage>
</organism>
<gene>
    <name evidence="1" type="ordered locus">Metig_0011</name>
</gene>